<evidence type="ECO:0000313" key="1">
    <source>
        <dbReference type="EMBL" id="XCB28089.1"/>
    </source>
</evidence>
<gene>
    <name evidence="1" type="ORF">RBB75_07155</name>
</gene>
<organism evidence="1">
    <name type="scientific">Tunturiibacter empetritectus</name>
    <dbReference type="NCBI Taxonomy" id="3069691"/>
    <lineage>
        <taxon>Bacteria</taxon>
        <taxon>Pseudomonadati</taxon>
        <taxon>Acidobacteriota</taxon>
        <taxon>Terriglobia</taxon>
        <taxon>Terriglobales</taxon>
        <taxon>Acidobacteriaceae</taxon>
        <taxon>Tunturiibacter</taxon>
    </lineage>
</organism>
<accession>A0AAU7ZH73</accession>
<dbReference type="RefSeq" id="WP_353070017.1">
    <property type="nucleotide sequence ID" value="NZ_CP132932.1"/>
</dbReference>
<dbReference type="EMBL" id="CP132932">
    <property type="protein sequence ID" value="XCB28089.1"/>
    <property type="molecule type" value="Genomic_DNA"/>
</dbReference>
<proteinExistence type="predicted"/>
<name>A0AAU7ZH73_9BACT</name>
<reference evidence="1" key="2">
    <citation type="journal article" date="2024" name="Environ. Microbiol.">
        <title>Genome analysis and description of Tunturibacter gen. nov. expands the diversity of Terriglobia in tundra soils.</title>
        <authorList>
            <person name="Messyasz A."/>
            <person name="Mannisto M.K."/>
            <person name="Kerkhof L.J."/>
            <person name="Haggblom M.M."/>
        </authorList>
    </citation>
    <scope>NUCLEOTIDE SEQUENCE</scope>
    <source>
        <strain evidence="1">M8UP23</strain>
    </source>
</reference>
<dbReference type="KEGG" id="temp:RBB75_07155"/>
<reference evidence="1" key="1">
    <citation type="submission" date="2023-08" db="EMBL/GenBank/DDBJ databases">
        <authorList>
            <person name="Messyasz A."/>
            <person name="Mannisto M.K."/>
            <person name="Kerkhof L.J."/>
            <person name="Haggblom M."/>
        </authorList>
    </citation>
    <scope>NUCLEOTIDE SEQUENCE</scope>
    <source>
        <strain evidence="1">M8UP23</strain>
    </source>
</reference>
<sequence length="69" mass="7234">MAEAAVEQDDGCAGAIGGVPDACSLVFDVAVVVAVVREWRQCDALGFELVQVVVMDLILNLALDLAMDL</sequence>
<dbReference type="AlphaFoldDB" id="A0AAU7ZH73"/>
<protein>
    <submittedName>
        <fullName evidence="1">Uncharacterized protein</fullName>
    </submittedName>
</protein>